<dbReference type="Pfam" id="PF02517">
    <property type="entry name" value="Rce1-like"/>
    <property type="match status" value="1"/>
</dbReference>
<comment type="caution">
    <text evidence="3">The sequence shown here is derived from an EMBL/GenBank/DDBJ whole genome shotgun (WGS) entry which is preliminary data.</text>
</comment>
<evidence type="ECO:0000313" key="3">
    <source>
        <dbReference type="EMBL" id="GLB65795.1"/>
    </source>
</evidence>
<keyword evidence="1" id="KW-0812">Transmembrane</keyword>
<feature type="transmembrane region" description="Helical" evidence="1">
    <location>
        <begin position="124"/>
        <end position="146"/>
    </location>
</feature>
<evidence type="ECO:0000259" key="2">
    <source>
        <dbReference type="Pfam" id="PF02517"/>
    </source>
</evidence>
<feature type="transmembrane region" description="Helical" evidence="1">
    <location>
        <begin position="239"/>
        <end position="263"/>
    </location>
</feature>
<keyword evidence="1" id="KW-1133">Transmembrane helix</keyword>
<keyword evidence="4" id="KW-1185">Reference proteome</keyword>
<protein>
    <recommendedName>
        <fullName evidence="2">CAAX prenyl protease 2/Lysostaphin resistance protein A-like domain-containing protein</fullName>
    </recommendedName>
</protein>
<name>A0ABQ5MP70_9MICC</name>
<gene>
    <name evidence="3" type="ORF">AHIS1636_02340</name>
</gene>
<sequence>MRGVSKRRSAVPYAGQAVVAAVMLFAVWMAATYLLEGLRLTLRRPEAVTDRLVYALVANLVVGVLGSVLVLWIFTKAGTVDLRRAGFNGWRYSLVAVLAGAVLGFVLYLAQGGRLLEPMVLVNVYAQVLVVSMAEVLVCWCVLGSLVEASLLHLDRWLAVLVATVVSSVFFGLYHFAHSPPFNTWELALLLTLIGFVTSIFFFVSRSVYGTVVFHNFLAINGVISALEASGSLDVFRQPVVPLLVMAAAAVLVLVGCHLLLVARTQPGHP</sequence>
<feature type="transmembrane region" description="Helical" evidence="1">
    <location>
        <begin position="208"/>
        <end position="227"/>
    </location>
</feature>
<proteinExistence type="predicted"/>
<reference evidence="3 4" key="1">
    <citation type="journal article" date="2023" name="Int. J. Syst. Evol. Microbiol.">
        <title>Arthrobacter mangrovi sp. nov., an actinobacterium isolated from the rhizosphere of a mangrove.</title>
        <authorList>
            <person name="Hamada M."/>
            <person name="Saitou S."/>
            <person name="Enomoto N."/>
            <person name="Nanri K."/>
            <person name="Hidaka K."/>
            <person name="Miura T."/>
            <person name="Tamura T."/>
        </authorList>
    </citation>
    <scope>NUCLEOTIDE SEQUENCE [LARGE SCALE GENOMIC DNA]</scope>
    <source>
        <strain evidence="3 4">NBRC 112813</strain>
    </source>
</reference>
<feature type="transmembrane region" description="Helical" evidence="1">
    <location>
        <begin position="158"/>
        <end position="177"/>
    </location>
</feature>
<dbReference type="EMBL" id="BRVS01000001">
    <property type="protein sequence ID" value="GLB65795.1"/>
    <property type="molecule type" value="Genomic_DNA"/>
</dbReference>
<evidence type="ECO:0000313" key="4">
    <source>
        <dbReference type="Proteomes" id="UP001209654"/>
    </source>
</evidence>
<feature type="domain" description="CAAX prenyl protease 2/Lysostaphin resistance protein A-like" evidence="2">
    <location>
        <begin position="124"/>
        <end position="217"/>
    </location>
</feature>
<feature type="transmembrane region" description="Helical" evidence="1">
    <location>
        <begin position="12"/>
        <end position="31"/>
    </location>
</feature>
<feature type="transmembrane region" description="Helical" evidence="1">
    <location>
        <begin position="94"/>
        <end position="112"/>
    </location>
</feature>
<organism evidence="3 4">
    <name type="scientific">Arthrobacter mangrovi</name>
    <dbReference type="NCBI Taxonomy" id="2966350"/>
    <lineage>
        <taxon>Bacteria</taxon>
        <taxon>Bacillati</taxon>
        <taxon>Actinomycetota</taxon>
        <taxon>Actinomycetes</taxon>
        <taxon>Micrococcales</taxon>
        <taxon>Micrococcaceae</taxon>
        <taxon>Arthrobacter</taxon>
    </lineage>
</organism>
<dbReference type="Proteomes" id="UP001209654">
    <property type="component" value="Unassembled WGS sequence"/>
</dbReference>
<accession>A0ABQ5MP70</accession>
<evidence type="ECO:0000256" key="1">
    <source>
        <dbReference type="SAM" id="Phobius"/>
    </source>
</evidence>
<feature type="transmembrane region" description="Helical" evidence="1">
    <location>
        <begin position="183"/>
        <end position="203"/>
    </location>
</feature>
<dbReference type="InterPro" id="IPR003675">
    <property type="entry name" value="Rce1/LyrA-like_dom"/>
</dbReference>
<feature type="transmembrane region" description="Helical" evidence="1">
    <location>
        <begin position="51"/>
        <end position="74"/>
    </location>
</feature>
<dbReference type="RefSeq" id="WP_264793967.1">
    <property type="nucleotide sequence ID" value="NZ_BRVS01000001.1"/>
</dbReference>
<keyword evidence="1" id="KW-0472">Membrane</keyword>